<reference evidence="2 3" key="1">
    <citation type="journal article" date="2017" name="Plant Biotechnol. J.">
        <title>A comprehensive draft genome sequence for lupin (Lupinus angustifolius), an emerging health food: insights into plant-microbe interactions and legume evolution.</title>
        <authorList>
            <person name="Hane J.K."/>
            <person name="Ming Y."/>
            <person name="Kamphuis L.G."/>
            <person name="Nelson M.N."/>
            <person name="Garg G."/>
            <person name="Atkins C.A."/>
            <person name="Bayer P.E."/>
            <person name="Bravo A."/>
            <person name="Bringans S."/>
            <person name="Cannon S."/>
            <person name="Edwards D."/>
            <person name="Foley R."/>
            <person name="Gao L.L."/>
            <person name="Harrison M.J."/>
            <person name="Huang W."/>
            <person name="Hurgobin B."/>
            <person name="Li S."/>
            <person name="Liu C.W."/>
            <person name="McGrath A."/>
            <person name="Morahan G."/>
            <person name="Murray J."/>
            <person name="Weller J."/>
            <person name="Jian J."/>
            <person name="Singh K.B."/>
        </authorList>
    </citation>
    <scope>NUCLEOTIDE SEQUENCE [LARGE SCALE GENOMIC DNA]</scope>
    <source>
        <strain evidence="3">cv. Tanjil</strain>
        <tissue evidence="2">Whole plant</tissue>
    </source>
</reference>
<name>A0A4P1QUZ6_LUPAN</name>
<gene>
    <name evidence="2" type="ORF">TanjilG_07496</name>
</gene>
<dbReference type="AlphaFoldDB" id="A0A4P1QUZ6"/>
<dbReference type="EMBL" id="CM007376">
    <property type="protein sequence ID" value="OIV95340.1"/>
    <property type="molecule type" value="Genomic_DNA"/>
</dbReference>
<proteinExistence type="predicted"/>
<feature type="region of interest" description="Disordered" evidence="1">
    <location>
        <begin position="76"/>
        <end position="108"/>
    </location>
</feature>
<evidence type="ECO:0000313" key="3">
    <source>
        <dbReference type="Proteomes" id="UP000188354"/>
    </source>
</evidence>
<dbReference type="Gramene" id="OIV95340">
    <property type="protein sequence ID" value="OIV95340"/>
    <property type="gene ID" value="TanjilG_07496"/>
</dbReference>
<keyword evidence="3" id="KW-1185">Reference proteome</keyword>
<accession>A0A4P1QUZ6</accession>
<organism evidence="2 3">
    <name type="scientific">Lupinus angustifolius</name>
    <name type="common">Narrow-leaved blue lupine</name>
    <dbReference type="NCBI Taxonomy" id="3871"/>
    <lineage>
        <taxon>Eukaryota</taxon>
        <taxon>Viridiplantae</taxon>
        <taxon>Streptophyta</taxon>
        <taxon>Embryophyta</taxon>
        <taxon>Tracheophyta</taxon>
        <taxon>Spermatophyta</taxon>
        <taxon>Magnoliopsida</taxon>
        <taxon>eudicotyledons</taxon>
        <taxon>Gunneridae</taxon>
        <taxon>Pentapetalae</taxon>
        <taxon>rosids</taxon>
        <taxon>fabids</taxon>
        <taxon>Fabales</taxon>
        <taxon>Fabaceae</taxon>
        <taxon>Papilionoideae</taxon>
        <taxon>50 kb inversion clade</taxon>
        <taxon>genistoids sensu lato</taxon>
        <taxon>core genistoids</taxon>
        <taxon>Genisteae</taxon>
        <taxon>Lupinus</taxon>
    </lineage>
</organism>
<protein>
    <submittedName>
        <fullName evidence="2">Uncharacterized protein</fullName>
    </submittedName>
</protein>
<evidence type="ECO:0000313" key="2">
    <source>
        <dbReference type="EMBL" id="OIV95340.1"/>
    </source>
</evidence>
<sequence length="108" mass="11997">MHEIWNLEWHKTSVSLPPTFYFKMALVIPQSAVVILTLKVERALVENYPSEYVTVVDITPRPVLALPSIPMLNECDRKEQYSTTEGKSSGGEPPLPVSVGKNLSLDGT</sequence>
<dbReference type="Proteomes" id="UP000188354">
    <property type="component" value="Chromosome LG16"/>
</dbReference>
<evidence type="ECO:0000256" key="1">
    <source>
        <dbReference type="SAM" id="MobiDB-lite"/>
    </source>
</evidence>